<evidence type="ECO:0000259" key="1">
    <source>
        <dbReference type="PROSITE" id="PS50943"/>
    </source>
</evidence>
<sequence length="84" mass="9342">MKVTSAKQLSACIKDARLLQKHSQGKVADKVGIRQDTVSNFELNPESTKLDTLFKILAALELSLDIKPRTDPSDSPSSGWKEEW</sequence>
<dbReference type="SUPFAM" id="SSF47413">
    <property type="entry name" value="lambda repressor-like DNA-binding domains"/>
    <property type="match status" value="1"/>
</dbReference>
<evidence type="ECO:0000313" key="3">
    <source>
        <dbReference type="Proteomes" id="UP001214666"/>
    </source>
</evidence>
<name>A0AAX3P381_AERHY</name>
<gene>
    <name evidence="2" type="ORF">PY771_15840</name>
</gene>
<dbReference type="RefSeq" id="WP_275115578.1">
    <property type="nucleotide sequence ID" value="NZ_CP118942.1"/>
</dbReference>
<dbReference type="EMBL" id="CP118942">
    <property type="protein sequence ID" value="WEE25125.1"/>
    <property type="molecule type" value="Genomic_DNA"/>
</dbReference>
<dbReference type="InterPro" id="IPR010982">
    <property type="entry name" value="Lambda_DNA-bd_dom_sf"/>
</dbReference>
<proteinExistence type="predicted"/>
<dbReference type="AlphaFoldDB" id="A0AAX3P381"/>
<organism evidence="2 3">
    <name type="scientific">Aeromonas hydrophila</name>
    <dbReference type="NCBI Taxonomy" id="644"/>
    <lineage>
        <taxon>Bacteria</taxon>
        <taxon>Pseudomonadati</taxon>
        <taxon>Pseudomonadota</taxon>
        <taxon>Gammaproteobacteria</taxon>
        <taxon>Aeromonadales</taxon>
        <taxon>Aeromonadaceae</taxon>
        <taxon>Aeromonas</taxon>
    </lineage>
</organism>
<dbReference type="CDD" id="cd00093">
    <property type="entry name" value="HTH_XRE"/>
    <property type="match status" value="1"/>
</dbReference>
<dbReference type="Proteomes" id="UP001214666">
    <property type="component" value="Chromosome"/>
</dbReference>
<dbReference type="Gene3D" id="1.10.260.40">
    <property type="entry name" value="lambda repressor-like DNA-binding domains"/>
    <property type="match status" value="1"/>
</dbReference>
<feature type="domain" description="HTH cro/C1-type" evidence="1">
    <location>
        <begin position="13"/>
        <end position="67"/>
    </location>
</feature>
<dbReference type="InterPro" id="IPR001387">
    <property type="entry name" value="Cro/C1-type_HTH"/>
</dbReference>
<dbReference type="PROSITE" id="PS50943">
    <property type="entry name" value="HTH_CROC1"/>
    <property type="match status" value="1"/>
</dbReference>
<dbReference type="GO" id="GO:0003677">
    <property type="term" value="F:DNA binding"/>
    <property type="evidence" value="ECO:0007669"/>
    <property type="project" value="InterPro"/>
</dbReference>
<accession>A0AAX3P381</accession>
<evidence type="ECO:0000313" key="2">
    <source>
        <dbReference type="EMBL" id="WEE25125.1"/>
    </source>
</evidence>
<protein>
    <submittedName>
        <fullName evidence="2">Helix-turn-helix domain-containing protein</fullName>
    </submittedName>
</protein>
<reference evidence="2" key="1">
    <citation type="submission" date="2023-02" db="EMBL/GenBank/DDBJ databases">
        <title>The sequence of Aeromonas hydrophila K533.</title>
        <authorList>
            <person name="Luo X."/>
        </authorList>
    </citation>
    <scope>NUCLEOTIDE SEQUENCE</scope>
    <source>
        <strain evidence="2">K533</strain>
    </source>
</reference>
<dbReference type="SMART" id="SM00530">
    <property type="entry name" value="HTH_XRE"/>
    <property type="match status" value="1"/>
</dbReference>
<dbReference type="Pfam" id="PF01381">
    <property type="entry name" value="HTH_3"/>
    <property type="match status" value="1"/>
</dbReference>